<evidence type="ECO:0000256" key="14">
    <source>
        <dbReference type="PIRSR" id="PIRSR601508-3"/>
    </source>
</evidence>
<dbReference type="GO" id="GO:0015276">
    <property type="term" value="F:ligand-gated monoatomic ion channel activity"/>
    <property type="evidence" value="ECO:0007669"/>
    <property type="project" value="InterPro"/>
</dbReference>
<keyword evidence="18" id="KW-1185">Reference proteome</keyword>
<dbReference type="Pfam" id="PF00060">
    <property type="entry name" value="Lig_chan"/>
    <property type="match status" value="1"/>
</dbReference>
<gene>
    <name evidence="17" type="ORF">NP493_1477g00018</name>
</gene>
<evidence type="ECO:0000256" key="12">
    <source>
        <dbReference type="PIRSR" id="PIRSR601508-1"/>
    </source>
</evidence>
<comment type="subcellular location">
    <subcellularLocation>
        <location evidence="1">Cell membrane</location>
        <topology evidence="1">Multi-pass membrane protein</topology>
    </subcellularLocation>
</comment>
<keyword evidence="5 15" id="KW-1133">Transmembrane helix</keyword>
<evidence type="ECO:0000256" key="2">
    <source>
        <dbReference type="ARBA" id="ARBA00022448"/>
    </source>
</evidence>
<evidence type="ECO:0000313" key="17">
    <source>
        <dbReference type="EMBL" id="KAK2163208.1"/>
    </source>
</evidence>
<accession>A0AAD9NC67</accession>
<dbReference type="PRINTS" id="PR00177">
    <property type="entry name" value="NMDARECEPTOR"/>
</dbReference>
<reference evidence="17" key="1">
    <citation type="journal article" date="2023" name="Mol. Biol. Evol.">
        <title>Third-Generation Sequencing Reveals the Adaptive Role of the Epigenome in Three Deep-Sea Polychaetes.</title>
        <authorList>
            <person name="Perez M."/>
            <person name="Aroh O."/>
            <person name="Sun Y."/>
            <person name="Lan Y."/>
            <person name="Juniper S.K."/>
            <person name="Young C.R."/>
            <person name="Angers B."/>
            <person name="Qian P.Y."/>
        </authorList>
    </citation>
    <scope>NUCLEOTIDE SEQUENCE</scope>
    <source>
        <strain evidence="17">R07B-5</strain>
    </source>
</reference>
<feature type="transmembrane region" description="Helical" evidence="15">
    <location>
        <begin position="54"/>
        <end position="74"/>
    </location>
</feature>
<feature type="binding site" evidence="12">
    <location>
        <position position="230"/>
    </location>
    <ligand>
        <name>L-glutamate</name>
        <dbReference type="ChEBI" id="CHEBI:29985"/>
    </ligand>
</feature>
<feature type="binding site" evidence="12">
    <location>
        <position position="9"/>
    </location>
    <ligand>
        <name>L-glutamate</name>
        <dbReference type="ChEBI" id="CHEBI:29985"/>
    </ligand>
</feature>
<dbReference type="Proteomes" id="UP001209878">
    <property type="component" value="Unassembled WGS sequence"/>
</dbReference>
<keyword evidence="10" id="KW-1071">Ligand-gated ion channel</keyword>
<dbReference type="PANTHER" id="PTHR18966">
    <property type="entry name" value="IONOTROPIC GLUTAMATE RECEPTOR"/>
    <property type="match status" value="1"/>
</dbReference>
<keyword evidence="3" id="KW-1003">Cell membrane</keyword>
<comment type="caution">
    <text evidence="17">The sequence shown here is derived from an EMBL/GenBank/DDBJ whole genome shotgun (WGS) entry which is preliminary data.</text>
</comment>
<dbReference type="SUPFAM" id="SSF53850">
    <property type="entry name" value="Periplasmic binding protein-like II"/>
    <property type="match status" value="1"/>
</dbReference>
<dbReference type="AlphaFoldDB" id="A0AAD9NC67"/>
<keyword evidence="4 15" id="KW-0812">Transmembrane</keyword>
<proteinExistence type="predicted"/>
<evidence type="ECO:0000256" key="5">
    <source>
        <dbReference type="ARBA" id="ARBA00022989"/>
    </source>
</evidence>
<dbReference type="GO" id="GO:0005886">
    <property type="term" value="C:plasma membrane"/>
    <property type="evidence" value="ECO:0007669"/>
    <property type="project" value="UniProtKB-SubCell"/>
</dbReference>
<evidence type="ECO:0000256" key="11">
    <source>
        <dbReference type="ARBA" id="ARBA00023303"/>
    </source>
</evidence>
<evidence type="ECO:0000256" key="10">
    <source>
        <dbReference type="ARBA" id="ARBA00023286"/>
    </source>
</evidence>
<evidence type="ECO:0000259" key="16">
    <source>
        <dbReference type="SMART" id="SM00079"/>
    </source>
</evidence>
<dbReference type="EMBL" id="JAODUO010001476">
    <property type="protein sequence ID" value="KAK2163208.1"/>
    <property type="molecule type" value="Genomic_DNA"/>
</dbReference>
<evidence type="ECO:0000256" key="15">
    <source>
        <dbReference type="SAM" id="Phobius"/>
    </source>
</evidence>
<evidence type="ECO:0000256" key="8">
    <source>
        <dbReference type="ARBA" id="ARBA00023170"/>
    </source>
</evidence>
<evidence type="ECO:0000256" key="6">
    <source>
        <dbReference type="ARBA" id="ARBA00023065"/>
    </source>
</evidence>
<evidence type="ECO:0000256" key="3">
    <source>
        <dbReference type="ARBA" id="ARBA00022475"/>
    </source>
</evidence>
<dbReference type="InterPro" id="IPR015683">
    <property type="entry name" value="Ionotropic_Glu_rcpt"/>
</dbReference>
<evidence type="ECO:0000256" key="13">
    <source>
        <dbReference type="PIRSR" id="PIRSR601508-2"/>
    </source>
</evidence>
<feature type="transmembrane region" description="Helical" evidence="15">
    <location>
        <begin position="94"/>
        <end position="116"/>
    </location>
</feature>
<name>A0AAD9NC67_RIDPI</name>
<evidence type="ECO:0000313" key="18">
    <source>
        <dbReference type="Proteomes" id="UP001209878"/>
    </source>
</evidence>
<keyword evidence="7 15" id="KW-0472">Membrane</keyword>
<organism evidence="17 18">
    <name type="scientific">Ridgeia piscesae</name>
    <name type="common">Tubeworm</name>
    <dbReference type="NCBI Taxonomy" id="27915"/>
    <lineage>
        <taxon>Eukaryota</taxon>
        <taxon>Metazoa</taxon>
        <taxon>Spiralia</taxon>
        <taxon>Lophotrochozoa</taxon>
        <taxon>Annelida</taxon>
        <taxon>Polychaeta</taxon>
        <taxon>Sedentaria</taxon>
        <taxon>Canalipalpata</taxon>
        <taxon>Sabellida</taxon>
        <taxon>Siboglinidae</taxon>
        <taxon>Ridgeia</taxon>
    </lineage>
</organism>
<dbReference type="InterPro" id="IPR001320">
    <property type="entry name" value="Iontro_rcpt_C"/>
</dbReference>
<protein>
    <recommendedName>
        <fullName evidence="16">Ionotropic glutamate receptor C-terminal domain-containing protein</fullName>
    </recommendedName>
</protein>
<keyword evidence="2" id="KW-0813">Transport</keyword>
<dbReference type="InterPro" id="IPR001508">
    <property type="entry name" value="Iono_Glu_rcpt_met"/>
</dbReference>
<dbReference type="GO" id="GO:0038023">
    <property type="term" value="F:signaling receptor activity"/>
    <property type="evidence" value="ECO:0007669"/>
    <property type="project" value="InterPro"/>
</dbReference>
<feature type="site" description="Interaction with the cone snail toxin Con-ikot-ikot" evidence="13">
    <location>
        <position position="184"/>
    </location>
</feature>
<feature type="binding site" evidence="12">
    <location>
        <position position="16"/>
    </location>
    <ligand>
        <name>L-glutamate</name>
        <dbReference type="ChEBI" id="CHEBI:29985"/>
    </ligand>
</feature>
<keyword evidence="9" id="KW-0325">Glycoprotein</keyword>
<dbReference type="SUPFAM" id="SSF81324">
    <property type="entry name" value="Voltage-gated potassium channels"/>
    <property type="match status" value="1"/>
</dbReference>
<evidence type="ECO:0000256" key="4">
    <source>
        <dbReference type="ARBA" id="ARBA00022692"/>
    </source>
</evidence>
<keyword evidence="8" id="KW-0675">Receptor</keyword>
<evidence type="ECO:0000256" key="7">
    <source>
        <dbReference type="ARBA" id="ARBA00023136"/>
    </source>
</evidence>
<feature type="transmembrane region" description="Helical" evidence="15">
    <location>
        <begin position="128"/>
        <end position="150"/>
    </location>
</feature>
<dbReference type="FunFam" id="1.10.287.70:FF:000143">
    <property type="entry name" value="Probable glutamate receptor"/>
    <property type="match status" value="1"/>
</dbReference>
<evidence type="ECO:0000256" key="9">
    <source>
        <dbReference type="ARBA" id="ARBA00023180"/>
    </source>
</evidence>
<dbReference type="Gene3D" id="3.40.190.10">
    <property type="entry name" value="Periplasmic binding protein-like II"/>
    <property type="match status" value="2"/>
</dbReference>
<keyword evidence="14" id="KW-1015">Disulfide bond</keyword>
<sequence length="343" mass="38983">QEADLVVAPLGIDVSRGLVVDFTKPFFFEYTTVMAKLPNPNKTKWRLYLRPFKWQAWLTFAVSIPFAAILLWLITKFGPFYEKDSSQLSQKSSFAQFETTFWYILGTFFTQGGANLPRAQSGRFVIGFWWMYCIVVIATFSGNLIAFLTVSKQTLPFQTLEEMLSQSDIKFGMPSGTIYITHFKQARGGVNQRVWRRVEAFNRTNPRVLSMSMSDHLDDVMAGGYAVIADKTTFEREMSEECGLEMIKESFMPLEYAIALQHQSAYTRLISAEVTKVRETGLLMKWKKLWWPRQSFCARGTVTIGKAVNLDDVQGAYYALSILCVVSCLALLAEFARGRPAAL</sequence>
<feature type="disulfide bond" evidence="14">
    <location>
        <begin position="242"/>
        <end position="297"/>
    </location>
</feature>
<dbReference type="Gene3D" id="1.10.287.70">
    <property type="match status" value="1"/>
</dbReference>
<feature type="site" description="Interaction with the cone snail toxin Con-ikot-ikot" evidence="13">
    <location>
        <position position="276"/>
    </location>
</feature>
<feature type="domain" description="Ionotropic glutamate receptor C-terminal" evidence="16">
    <location>
        <begin position="59"/>
        <end position="293"/>
    </location>
</feature>
<feature type="non-terminal residue" evidence="17">
    <location>
        <position position="343"/>
    </location>
</feature>
<keyword evidence="6" id="KW-0406">Ion transport</keyword>
<keyword evidence="11" id="KW-0407">Ion channel</keyword>
<evidence type="ECO:0000256" key="1">
    <source>
        <dbReference type="ARBA" id="ARBA00004651"/>
    </source>
</evidence>
<dbReference type="SMART" id="SM00079">
    <property type="entry name" value="PBPe"/>
    <property type="match status" value="1"/>
</dbReference>